<dbReference type="InterPro" id="IPR047057">
    <property type="entry name" value="MerR_fam"/>
</dbReference>
<dbReference type="KEGG" id="pman:OU5_P0200"/>
<dbReference type="PANTHER" id="PTHR30204:SF69">
    <property type="entry name" value="MERR-FAMILY TRANSCRIPTIONAL REGULATOR"/>
    <property type="match status" value="1"/>
</dbReference>
<reference evidence="9 10" key="1">
    <citation type="journal article" date="2012" name="J. Bacteriol.">
        <title>Genome sequence of cold-adapted Pseudomonas mandelii strain JR-1.</title>
        <authorList>
            <person name="Jang S.H."/>
            <person name="Kim J."/>
            <person name="Kim J."/>
            <person name="Hong S."/>
            <person name="Lee C."/>
        </authorList>
    </citation>
    <scope>NUCLEOTIDE SEQUENCE [LARGE SCALE GENOMIC DNA]</scope>
    <source>
        <strain evidence="9 10">JR-1</strain>
        <plasmid evidence="10">Plasmid</plasmid>
    </source>
</reference>
<evidence type="ECO:0000256" key="6">
    <source>
        <dbReference type="ARBA" id="ARBA00023163"/>
    </source>
</evidence>
<dbReference type="GO" id="GO:0003677">
    <property type="term" value="F:DNA binding"/>
    <property type="evidence" value="ECO:0007669"/>
    <property type="project" value="UniProtKB-KW"/>
</dbReference>
<evidence type="ECO:0000313" key="9">
    <source>
        <dbReference type="EMBL" id="AHZ73452.1"/>
    </source>
</evidence>
<gene>
    <name evidence="9" type="primary">merD</name>
    <name evidence="9" type="ORF">OU5_P0200</name>
</gene>
<sequence length="123" mass="13331">MSAMNAYSISRLAEDAGVSVHIVRDYVLRGLLHPARRTESGYGIFDERSLARLCFVRAAFESGIGLDELARLCRALDAHDSTDVIGCIERLLRQIATRQAALAAVKTELAGLTHCAVEGHAHA</sequence>
<dbReference type="SUPFAM" id="SSF46955">
    <property type="entry name" value="Putative DNA-binding domain"/>
    <property type="match status" value="1"/>
</dbReference>
<dbReference type="PANTHER" id="PTHR30204">
    <property type="entry name" value="REDOX-CYCLING DRUG-SENSING TRANSCRIPTIONAL ACTIVATOR SOXR"/>
    <property type="match status" value="1"/>
</dbReference>
<dbReference type="GO" id="GO:0045892">
    <property type="term" value="P:negative regulation of DNA-templated transcription"/>
    <property type="evidence" value="ECO:0007669"/>
    <property type="project" value="InterPro"/>
</dbReference>
<dbReference type="PRINTS" id="PR00040">
    <property type="entry name" value="HTHMERR"/>
</dbReference>
<keyword evidence="9" id="KW-0614">Plasmid</keyword>
<dbReference type="HOGENOM" id="CLU_140237_0_0_6"/>
<evidence type="ECO:0000256" key="1">
    <source>
        <dbReference type="ARBA" id="ARBA00019396"/>
    </source>
</evidence>
<evidence type="ECO:0000256" key="5">
    <source>
        <dbReference type="ARBA" id="ARBA00023125"/>
    </source>
</evidence>
<dbReference type="Proteomes" id="UP000026913">
    <property type="component" value="Plasmid unnamed"/>
</dbReference>
<dbReference type="GO" id="GO:0003700">
    <property type="term" value="F:DNA-binding transcription factor activity"/>
    <property type="evidence" value="ECO:0007669"/>
    <property type="project" value="InterPro"/>
</dbReference>
<evidence type="ECO:0000256" key="4">
    <source>
        <dbReference type="ARBA" id="ARBA00023015"/>
    </source>
</evidence>
<dbReference type="PROSITE" id="PS50937">
    <property type="entry name" value="HTH_MERR_2"/>
    <property type="match status" value="1"/>
</dbReference>
<dbReference type="Pfam" id="PF13411">
    <property type="entry name" value="MerR_1"/>
    <property type="match status" value="1"/>
</dbReference>
<proteinExistence type="predicted"/>
<evidence type="ECO:0000256" key="7">
    <source>
        <dbReference type="ARBA" id="ARBA00032882"/>
    </source>
</evidence>
<dbReference type="AlphaFoldDB" id="A0A024EKX0"/>
<keyword evidence="2" id="KW-0475">Mercuric resistance</keyword>
<evidence type="ECO:0000256" key="2">
    <source>
        <dbReference type="ARBA" id="ARBA00022466"/>
    </source>
</evidence>
<protein>
    <recommendedName>
        <fullName evidence="1">HTH-type transcriptional regulator MerD</fullName>
    </recommendedName>
    <alternativeName>
        <fullName evidence="7">Mercuric resistance protein MerD</fullName>
    </alternativeName>
</protein>
<dbReference type="CDD" id="cd01111">
    <property type="entry name" value="HTH_MerD"/>
    <property type="match status" value="1"/>
</dbReference>
<evidence type="ECO:0000256" key="3">
    <source>
        <dbReference type="ARBA" id="ARBA00022491"/>
    </source>
</evidence>
<evidence type="ECO:0000259" key="8">
    <source>
        <dbReference type="PROSITE" id="PS50937"/>
    </source>
</evidence>
<dbReference type="InterPro" id="IPR011797">
    <property type="entry name" value="MerD"/>
</dbReference>
<dbReference type="InterPro" id="IPR009061">
    <property type="entry name" value="DNA-bd_dom_put_sf"/>
</dbReference>
<name>A0A024EKX0_9PSED</name>
<dbReference type="SMART" id="SM00422">
    <property type="entry name" value="HTH_MERR"/>
    <property type="match status" value="1"/>
</dbReference>
<keyword evidence="5" id="KW-0238">DNA-binding</keyword>
<dbReference type="EMBL" id="CP005961">
    <property type="protein sequence ID" value="AHZ73452.1"/>
    <property type="molecule type" value="Genomic_DNA"/>
</dbReference>
<organism evidence="9 10">
    <name type="scientific">Pseudomonas mandelii JR-1</name>
    <dbReference type="NCBI Taxonomy" id="1147786"/>
    <lineage>
        <taxon>Bacteria</taxon>
        <taxon>Pseudomonadati</taxon>
        <taxon>Pseudomonadota</taxon>
        <taxon>Gammaproteobacteria</taxon>
        <taxon>Pseudomonadales</taxon>
        <taxon>Pseudomonadaceae</taxon>
        <taxon>Pseudomonas</taxon>
    </lineage>
</organism>
<evidence type="ECO:0000313" key="10">
    <source>
        <dbReference type="Proteomes" id="UP000026913"/>
    </source>
</evidence>
<keyword evidence="4" id="KW-0805">Transcription regulation</keyword>
<accession>A0A024EKX0</accession>
<keyword evidence="6" id="KW-0804">Transcription</keyword>
<dbReference type="Gene3D" id="1.10.1660.10">
    <property type="match status" value="1"/>
</dbReference>
<feature type="domain" description="HTH merR-type" evidence="8">
    <location>
        <begin position="6"/>
        <end position="75"/>
    </location>
</feature>
<geneLocation type="plasmid" evidence="10"/>
<dbReference type="NCBIfam" id="TIGR02054">
    <property type="entry name" value="MerD"/>
    <property type="match status" value="1"/>
</dbReference>
<dbReference type="InterPro" id="IPR000551">
    <property type="entry name" value="MerR-type_HTH_dom"/>
</dbReference>
<dbReference type="GO" id="GO:0046689">
    <property type="term" value="P:response to mercury ion"/>
    <property type="evidence" value="ECO:0007669"/>
    <property type="project" value="UniProtKB-KW"/>
</dbReference>
<keyword evidence="3" id="KW-0678">Repressor</keyword>